<keyword evidence="4" id="KW-0997">Cell inner membrane</keyword>
<feature type="transmembrane region" description="Helical" evidence="9">
    <location>
        <begin position="69"/>
        <end position="89"/>
    </location>
</feature>
<evidence type="ECO:0000256" key="1">
    <source>
        <dbReference type="ARBA" id="ARBA00004429"/>
    </source>
</evidence>
<evidence type="ECO:0000256" key="4">
    <source>
        <dbReference type="ARBA" id="ARBA00022519"/>
    </source>
</evidence>
<feature type="transmembrane region" description="Helical" evidence="9">
    <location>
        <begin position="159"/>
        <end position="176"/>
    </location>
</feature>
<organism evidence="12">
    <name type="scientific">hydrocarbon metagenome</name>
    <dbReference type="NCBI Taxonomy" id="938273"/>
    <lineage>
        <taxon>unclassified sequences</taxon>
        <taxon>metagenomes</taxon>
        <taxon>ecological metagenomes</taxon>
    </lineage>
</organism>
<evidence type="ECO:0000313" key="12">
    <source>
        <dbReference type="EMBL" id="KUG26740.1"/>
    </source>
</evidence>
<feature type="transmembrane region" description="Helical" evidence="9">
    <location>
        <begin position="95"/>
        <end position="116"/>
    </location>
</feature>
<dbReference type="GO" id="GO:0071470">
    <property type="term" value="P:cellular response to osmotic stress"/>
    <property type="evidence" value="ECO:0007669"/>
    <property type="project" value="InterPro"/>
</dbReference>
<evidence type="ECO:0000256" key="3">
    <source>
        <dbReference type="ARBA" id="ARBA00022475"/>
    </source>
</evidence>
<dbReference type="FunFam" id="2.30.30.60:FF:000002">
    <property type="entry name" value="Mechanosensitive ion channel family protein"/>
    <property type="match status" value="1"/>
</dbReference>
<evidence type="ECO:0000256" key="9">
    <source>
        <dbReference type="SAM" id="Phobius"/>
    </source>
</evidence>
<dbReference type="Pfam" id="PF00924">
    <property type="entry name" value="MS_channel_2nd"/>
    <property type="match status" value="1"/>
</dbReference>
<keyword evidence="6 9" id="KW-1133">Transmembrane helix</keyword>
<keyword evidence="8 9" id="KW-0472">Membrane</keyword>
<feature type="transmembrane region" description="Helical" evidence="9">
    <location>
        <begin position="20"/>
        <end position="37"/>
    </location>
</feature>
<evidence type="ECO:0000259" key="11">
    <source>
        <dbReference type="Pfam" id="PF21082"/>
    </source>
</evidence>
<dbReference type="InterPro" id="IPR049278">
    <property type="entry name" value="MS_channel_C"/>
</dbReference>
<comment type="similarity">
    <text evidence="2">Belongs to the MscS (TC 1.A.23) family.</text>
</comment>
<dbReference type="EMBL" id="LNQE01000414">
    <property type="protein sequence ID" value="KUG26740.1"/>
    <property type="molecule type" value="Genomic_DNA"/>
</dbReference>
<evidence type="ECO:0000256" key="2">
    <source>
        <dbReference type="ARBA" id="ARBA00008017"/>
    </source>
</evidence>
<dbReference type="PANTHER" id="PTHR30414">
    <property type="entry name" value="MINICONDUCTANCE MECHANOSENSITIVE CHANNEL YBDG"/>
    <property type="match status" value="1"/>
</dbReference>
<dbReference type="PANTHER" id="PTHR30414:SF0">
    <property type="entry name" value="MINICONDUCTANCE MECHANOSENSITIVE CHANNEL YBDG"/>
    <property type="match status" value="1"/>
</dbReference>
<accession>A0A0W8G0Q0</accession>
<reference evidence="12" key="1">
    <citation type="journal article" date="2015" name="Proc. Natl. Acad. Sci. U.S.A.">
        <title>Networks of energetic and metabolic interactions define dynamics in microbial communities.</title>
        <authorList>
            <person name="Embree M."/>
            <person name="Liu J.K."/>
            <person name="Al-Bassam M.M."/>
            <person name="Zengler K."/>
        </authorList>
    </citation>
    <scope>NUCLEOTIDE SEQUENCE</scope>
</reference>
<feature type="domain" description="Mechanosensitive ion channel MscS" evidence="10">
    <location>
        <begin position="178"/>
        <end position="246"/>
    </location>
</feature>
<dbReference type="Pfam" id="PF21082">
    <property type="entry name" value="MS_channel_3rd"/>
    <property type="match status" value="1"/>
</dbReference>
<feature type="transmembrane region" description="Helical" evidence="9">
    <location>
        <begin position="136"/>
        <end position="153"/>
    </location>
</feature>
<evidence type="ECO:0000259" key="10">
    <source>
        <dbReference type="Pfam" id="PF00924"/>
    </source>
</evidence>
<dbReference type="InterPro" id="IPR010920">
    <property type="entry name" value="LSM_dom_sf"/>
</dbReference>
<dbReference type="GO" id="GO:0008381">
    <property type="term" value="F:mechanosensitive monoatomic ion channel activity"/>
    <property type="evidence" value="ECO:0007669"/>
    <property type="project" value="InterPro"/>
</dbReference>
<evidence type="ECO:0000256" key="6">
    <source>
        <dbReference type="ARBA" id="ARBA00022989"/>
    </source>
</evidence>
<dbReference type="InterPro" id="IPR006685">
    <property type="entry name" value="MscS_channel_2nd"/>
</dbReference>
<dbReference type="InterPro" id="IPR023408">
    <property type="entry name" value="MscS_beta-dom_sf"/>
</dbReference>
<evidence type="ECO:0000256" key="8">
    <source>
        <dbReference type="ARBA" id="ARBA00023136"/>
    </source>
</evidence>
<dbReference type="GO" id="GO:0005886">
    <property type="term" value="C:plasma membrane"/>
    <property type="evidence" value="ECO:0007669"/>
    <property type="project" value="UniProtKB-SubCell"/>
</dbReference>
<proteinExistence type="inferred from homology"/>
<keyword evidence="5 9" id="KW-0812">Transmembrane</keyword>
<protein>
    <submittedName>
        <fullName evidence="12">Small-conductance mechanosensitive channel</fullName>
    </submittedName>
</protein>
<evidence type="ECO:0000256" key="5">
    <source>
        <dbReference type="ARBA" id="ARBA00022692"/>
    </source>
</evidence>
<dbReference type="AlphaFoldDB" id="A0A0W8G0Q0"/>
<keyword evidence="3" id="KW-1003">Cell membrane</keyword>
<name>A0A0W8G0Q0_9ZZZZ</name>
<feature type="domain" description="Mechanosensitive ion channel MscS C-terminal" evidence="11">
    <location>
        <begin position="325"/>
        <end position="388"/>
    </location>
</feature>
<sequence length="408" mass="47087">MKFFEDIQNWLNQYPFIKENIALLGVLLLSYIIYLVTKKVLLRVVKSFVQRTKNEWDDILLSNKMLKRISLIAPFLVIINFSYLVPTFAGFIERFSAVLIIFFIILTLSALLNGVVEIYEKIEKYKERPIKGYLQVVKIIMYIFGGILIITALTGQSPWAILGGLGALTAVIILVFRDTILSFVASIQISSYDLIKVGDWIEVPKFGADGDVIDIALHTIKVQNWDKTITVIPTYKLIEDSFKNWRGMQLSGGRRIKRSIYIDQNSITFCNDEMLERFGKFQLIKSYLEKKKTEIAKFNEEKKIDTSQLINGRRLTNVGTFRAYLREYLLHREDVHKGLTFLVRHLPPGPEGLPIEIYVFATTTKWGEYEDIQSDIFDHIFAVVPQFDLRIFQNPTGNDFKSLANNKN</sequence>
<keyword evidence="7" id="KW-0346">Stress response</keyword>
<dbReference type="Gene3D" id="2.30.30.60">
    <property type="match status" value="1"/>
</dbReference>
<dbReference type="InterPro" id="IPR030192">
    <property type="entry name" value="YbdG"/>
</dbReference>
<dbReference type="SUPFAM" id="SSF50182">
    <property type="entry name" value="Sm-like ribonucleoproteins"/>
    <property type="match status" value="1"/>
</dbReference>
<gene>
    <name evidence="12" type="ORF">ASZ90_003423</name>
</gene>
<comment type="caution">
    <text evidence="12">The sequence shown here is derived from an EMBL/GenBank/DDBJ whole genome shotgun (WGS) entry which is preliminary data.</text>
</comment>
<evidence type="ECO:0000256" key="7">
    <source>
        <dbReference type="ARBA" id="ARBA00023016"/>
    </source>
</evidence>
<comment type="subcellular location">
    <subcellularLocation>
        <location evidence="1">Cell inner membrane</location>
        <topology evidence="1">Multi-pass membrane protein</topology>
    </subcellularLocation>
</comment>